<feature type="non-terminal residue" evidence="1">
    <location>
        <position position="1"/>
    </location>
</feature>
<dbReference type="AlphaFoldDB" id="A0AAV5UH53"/>
<dbReference type="Proteomes" id="UP001432027">
    <property type="component" value="Unassembled WGS sequence"/>
</dbReference>
<evidence type="ECO:0000313" key="1">
    <source>
        <dbReference type="EMBL" id="GMT05653.1"/>
    </source>
</evidence>
<evidence type="ECO:0000313" key="2">
    <source>
        <dbReference type="Proteomes" id="UP001432027"/>
    </source>
</evidence>
<protein>
    <submittedName>
        <fullName evidence="1">Uncharacterized protein</fullName>
    </submittedName>
</protein>
<name>A0AAV5UH53_9BILA</name>
<feature type="non-terminal residue" evidence="1">
    <location>
        <position position="86"/>
    </location>
</feature>
<accession>A0AAV5UH53</accession>
<sequence length="86" mass="9793">FSEFIHRLEVFSLFSSCQQRSEDTVNPDGVKAIERIPQIFKHETLRGLRRPMRHSASFWVTPTPGASLIPGAHATTSSSRNTLIWR</sequence>
<comment type="caution">
    <text evidence="1">The sequence shown here is derived from an EMBL/GenBank/DDBJ whole genome shotgun (WGS) entry which is preliminary data.</text>
</comment>
<gene>
    <name evidence="1" type="ORF">PENTCL1PPCAC_27827</name>
</gene>
<keyword evidence="2" id="KW-1185">Reference proteome</keyword>
<dbReference type="EMBL" id="BTSX01000006">
    <property type="protein sequence ID" value="GMT05653.1"/>
    <property type="molecule type" value="Genomic_DNA"/>
</dbReference>
<proteinExistence type="predicted"/>
<organism evidence="1 2">
    <name type="scientific">Pristionchus entomophagus</name>
    <dbReference type="NCBI Taxonomy" id="358040"/>
    <lineage>
        <taxon>Eukaryota</taxon>
        <taxon>Metazoa</taxon>
        <taxon>Ecdysozoa</taxon>
        <taxon>Nematoda</taxon>
        <taxon>Chromadorea</taxon>
        <taxon>Rhabditida</taxon>
        <taxon>Rhabditina</taxon>
        <taxon>Diplogasteromorpha</taxon>
        <taxon>Diplogasteroidea</taxon>
        <taxon>Neodiplogasteridae</taxon>
        <taxon>Pristionchus</taxon>
    </lineage>
</organism>
<reference evidence="1" key="1">
    <citation type="submission" date="2023-10" db="EMBL/GenBank/DDBJ databases">
        <title>Genome assembly of Pristionchus species.</title>
        <authorList>
            <person name="Yoshida K."/>
            <person name="Sommer R.J."/>
        </authorList>
    </citation>
    <scope>NUCLEOTIDE SEQUENCE</scope>
    <source>
        <strain evidence="1">RS0144</strain>
    </source>
</reference>